<accession>A0A1B7M1V4</accession>
<dbReference type="InterPro" id="IPR032466">
    <property type="entry name" value="Metal_Hydrolase"/>
</dbReference>
<reference evidence="3 4" key="1">
    <citation type="submission" date="2016-04" db="EMBL/GenBank/DDBJ databases">
        <title>First whole genome shotgun sequence of the bacterium Enteractinococcus sp. strain UASWS1574.</title>
        <authorList>
            <person name="Crovadore J."/>
            <person name="Chablais R."/>
            <person name="Lefort F."/>
        </authorList>
    </citation>
    <scope>NUCLEOTIDE SEQUENCE [LARGE SCALE GENOMIC DNA]</scope>
    <source>
        <strain evidence="3 4">UASWS1574</strain>
    </source>
</reference>
<comment type="similarity">
    <text evidence="1">Belongs to the metallo-dependent hydrolases superfamily. NagA family.</text>
</comment>
<organism evidence="3 4">
    <name type="scientific">Enteractinococcus helveticum</name>
    <dbReference type="NCBI Taxonomy" id="1837282"/>
    <lineage>
        <taxon>Bacteria</taxon>
        <taxon>Bacillati</taxon>
        <taxon>Actinomycetota</taxon>
        <taxon>Actinomycetes</taxon>
        <taxon>Micrococcales</taxon>
        <taxon>Micrococcaceae</taxon>
    </lineage>
</organism>
<evidence type="ECO:0008006" key="5">
    <source>
        <dbReference type="Google" id="ProtNLM"/>
    </source>
</evidence>
<sequence>MLTRASSECTNTFSDRHIHGLAGVDFATSDVSAIRAALSLLASRRTTGVTASIPTIDLAALPDTLDRLRSLQTGGLLDGVHLEGPFLVPEFAGAHPVAAILSPQEERGKRFLETVIEQQTGSRLVTMMTLAPEVPGFEHTVGQLVSYGIEPALGHTAADYHQMRHGIAMIHAHTGRPVTITHLYNAMRGFHHRDPGPILAVAEAVERGEVIVELIADGYHVDLHLVRWWLDRWPEAVRLVSDASAATLPEGVEPLYAGRPRLGHLELHYPEATGPQLAGSTTLASGGKDLLSIHDDLVATGFDHARVCAAMQR</sequence>
<gene>
    <name evidence="3" type="ORF">A6F49_06215</name>
</gene>
<name>A0A1B7M1V4_9MICC</name>
<comment type="caution">
    <text evidence="3">The sequence shown here is derived from an EMBL/GenBank/DDBJ whole genome shotgun (WGS) entry which is preliminary data.</text>
</comment>
<dbReference type="SUPFAM" id="SSF51556">
    <property type="entry name" value="Metallo-dependent hydrolases"/>
    <property type="match status" value="1"/>
</dbReference>
<keyword evidence="4" id="KW-1185">Reference proteome</keyword>
<proteinExistence type="inferred from homology"/>
<evidence type="ECO:0000313" key="3">
    <source>
        <dbReference type="EMBL" id="OAV62535.1"/>
    </source>
</evidence>
<dbReference type="Proteomes" id="UP000078292">
    <property type="component" value="Unassembled WGS sequence"/>
</dbReference>
<evidence type="ECO:0000256" key="2">
    <source>
        <dbReference type="ARBA" id="ARBA00022801"/>
    </source>
</evidence>
<dbReference type="RefSeq" id="WP_052504698.1">
    <property type="nucleotide sequence ID" value="NZ_LXEY01000011.1"/>
</dbReference>
<dbReference type="AlphaFoldDB" id="A0A1B7M1V4"/>
<protein>
    <recommendedName>
        <fullName evidence="5">N-acetylglucosamine-6-phosphate deacetylase</fullName>
    </recommendedName>
</protein>
<dbReference type="EMBL" id="LXEY01000011">
    <property type="protein sequence ID" value="OAV62535.1"/>
    <property type="molecule type" value="Genomic_DNA"/>
</dbReference>
<dbReference type="GO" id="GO:0006046">
    <property type="term" value="P:N-acetylglucosamine catabolic process"/>
    <property type="evidence" value="ECO:0007669"/>
    <property type="project" value="TreeGrafter"/>
</dbReference>
<dbReference type="OrthoDB" id="9776488at2"/>
<evidence type="ECO:0000256" key="1">
    <source>
        <dbReference type="ARBA" id="ARBA00010716"/>
    </source>
</evidence>
<dbReference type="GO" id="GO:0008448">
    <property type="term" value="F:N-acetylglucosamine-6-phosphate deacetylase activity"/>
    <property type="evidence" value="ECO:0007669"/>
    <property type="project" value="TreeGrafter"/>
</dbReference>
<dbReference type="PANTHER" id="PTHR11113:SF14">
    <property type="entry name" value="N-ACETYLGLUCOSAMINE-6-PHOSPHATE DEACETYLASE"/>
    <property type="match status" value="1"/>
</dbReference>
<keyword evidence="2" id="KW-0378">Hydrolase</keyword>
<dbReference type="Gene3D" id="3.20.20.140">
    <property type="entry name" value="Metal-dependent hydrolases"/>
    <property type="match status" value="1"/>
</dbReference>
<dbReference type="STRING" id="1837282.A6F49_06215"/>
<dbReference type="PANTHER" id="PTHR11113">
    <property type="entry name" value="N-ACETYLGLUCOSAMINE-6-PHOSPHATE DEACETYLASE"/>
    <property type="match status" value="1"/>
</dbReference>
<evidence type="ECO:0000313" key="4">
    <source>
        <dbReference type="Proteomes" id="UP000078292"/>
    </source>
</evidence>